<evidence type="ECO:0000259" key="3">
    <source>
        <dbReference type="Pfam" id="PF11887"/>
    </source>
</evidence>
<dbReference type="GO" id="GO:0005576">
    <property type="term" value="C:extracellular region"/>
    <property type="evidence" value="ECO:0007669"/>
    <property type="project" value="TreeGrafter"/>
</dbReference>
<feature type="domain" description="Mce/MlaD" evidence="2">
    <location>
        <begin position="47"/>
        <end position="119"/>
    </location>
</feature>
<dbReference type="STRING" id="1782.AWC18_09905"/>
<name>A0A1X1ZCZ0_MYCNO</name>
<feature type="compositionally biased region" description="Pro residues" evidence="1">
    <location>
        <begin position="383"/>
        <end position="392"/>
    </location>
</feature>
<dbReference type="Proteomes" id="UP000193108">
    <property type="component" value="Unassembled WGS sequence"/>
</dbReference>
<sequence length="392" mass="41457">MRVAPILSRVTALVCCVALLTVGCGFRGINSLPLPGTVGTGPSALLYHLQIVNIGTLESNSPVMVDNVVVGSVRQMRFNDWHVDVDVTVRPGTRVPANAVATVGQTSLLGSMHVALDPPLGSAPEGVLEPNSTIPLSATSSYPSTERTLASLSALVNGGGLGQIGDIVRSVNTALSGRENQVRDLLVRLEEFVDLFDQQRGDVLDSIRALDRLSGQLASQREVISSALHSLPAALDVLIRQRPTFNSALEKVGRLGDTAKTLVNESQADLVADLEKLAPTLKALADVGPDIASVLGYLPTAPFSQNIVDRGVRGDYMNLFVILDFTTARLKRTLLAGTRFEDQNAQLVPAPGDIGYDAYYTRNPLGAPISPPPATWEEALKIQPPPPPGGGG</sequence>
<dbReference type="EMBL" id="LQPI01000040">
    <property type="protein sequence ID" value="ORW21192.1"/>
    <property type="molecule type" value="Genomic_DNA"/>
</dbReference>
<dbReference type="InterPro" id="IPR005693">
    <property type="entry name" value="Mce"/>
</dbReference>
<organism evidence="4 5">
    <name type="scientific">Mycolicibacter nonchromogenicus</name>
    <name type="common">Mycobacterium nonchromogenicum</name>
    <dbReference type="NCBI Taxonomy" id="1782"/>
    <lineage>
        <taxon>Bacteria</taxon>
        <taxon>Bacillati</taxon>
        <taxon>Actinomycetota</taxon>
        <taxon>Actinomycetes</taxon>
        <taxon>Mycobacteriales</taxon>
        <taxon>Mycobacteriaceae</taxon>
        <taxon>Mycolicibacter</taxon>
    </lineage>
</organism>
<dbReference type="InterPro" id="IPR024516">
    <property type="entry name" value="Mce_C"/>
</dbReference>
<gene>
    <name evidence="4" type="ORF">AWC18_09905</name>
</gene>
<comment type="caution">
    <text evidence="4">The sequence shown here is derived from an EMBL/GenBank/DDBJ whole genome shotgun (WGS) entry which is preliminary data.</text>
</comment>
<dbReference type="PANTHER" id="PTHR33371:SF15">
    <property type="entry name" value="LIPOPROTEIN LPRN"/>
    <property type="match status" value="1"/>
</dbReference>
<dbReference type="InterPro" id="IPR003399">
    <property type="entry name" value="Mce/MlaD"/>
</dbReference>
<evidence type="ECO:0000256" key="1">
    <source>
        <dbReference type="SAM" id="MobiDB-lite"/>
    </source>
</evidence>
<evidence type="ECO:0000259" key="2">
    <source>
        <dbReference type="Pfam" id="PF02470"/>
    </source>
</evidence>
<dbReference type="Pfam" id="PF11887">
    <property type="entry name" value="Mce4_CUP1"/>
    <property type="match status" value="1"/>
</dbReference>
<protein>
    <submittedName>
        <fullName evidence="4">Mammalian cell entry protein</fullName>
    </submittedName>
</protein>
<dbReference type="PROSITE" id="PS51257">
    <property type="entry name" value="PROKAR_LIPOPROTEIN"/>
    <property type="match status" value="1"/>
</dbReference>
<dbReference type="AlphaFoldDB" id="A0A1X1ZCZ0"/>
<evidence type="ECO:0000313" key="4">
    <source>
        <dbReference type="EMBL" id="ORW21192.1"/>
    </source>
</evidence>
<accession>A0A1X1ZCZ0</accession>
<feature type="region of interest" description="Disordered" evidence="1">
    <location>
        <begin position="370"/>
        <end position="392"/>
    </location>
</feature>
<proteinExistence type="predicted"/>
<evidence type="ECO:0000313" key="5">
    <source>
        <dbReference type="Proteomes" id="UP000193108"/>
    </source>
</evidence>
<feature type="domain" description="Mammalian cell entry C-terminal" evidence="3">
    <location>
        <begin position="128"/>
        <end position="298"/>
    </location>
</feature>
<keyword evidence="5" id="KW-1185">Reference proteome</keyword>
<dbReference type="PANTHER" id="PTHR33371">
    <property type="entry name" value="INTERMEMBRANE PHOSPHOLIPID TRANSPORT SYSTEM BINDING PROTEIN MLAD-RELATED"/>
    <property type="match status" value="1"/>
</dbReference>
<dbReference type="NCBIfam" id="TIGR00996">
    <property type="entry name" value="Mtu_fam_mce"/>
    <property type="match status" value="1"/>
</dbReference>
<dbReference type="Pfam" id="PF02470">
    <property type="entry name" value="MlaD"/>
    <property type="match status" value="1"/>
</dbReference>
<dbReference type="InterPro" id="IPR052336">
    <property type="entry name" value="MlaD_Phospholipid_Transporter"/>
</dbReference>
<dbReference type="RefSeq" id="WP_085138570.1">
    <property type="nucleotide sequence ID" value="NZ_LQPI01000040.1"/>
</dbReference>
<reference evidence="4 5" key="1">
    <citation type="submission" date="2016-01" db="EMBL/GenBank/DDBJ databases">
        <title>The new phylogeny of the genus Mycobacterium.</title>
        <authorList>
            <person name="Tarcisio F."/>
            <person name="Conor M."/>
            <person name="Antonella G."/>
            <person name="Elisabetta G."/>
            <person name="Giulia F.S."/>
            <person name="Sara T."/>
            <person name="Anna F."/>
            <person name="Clotilde B."/>
            <person name="Roberto B."/>
            <person name="Veronica D.S."/>
            <person name="Fabio R."/>
            <person name="Monica P."/>
            <person name="Olivier J."/>
            <person name="Enrico T."/>
            <person name="Nicola S."/>
        </authorList>
    </citation>
    <scope>NUCLEOTIDE SEQUENCE [LARGE SCALE GENOMIC DNA]</scope>
    <source>
        <strain evidence="4 5">DSM 44164</strain>
    </source>
</reference>